<accession>A0A9P4PZH1</accession>
<evidence type="ECO:0000313" key="20">
    <source>
        <dbReference type="Proteomes" id="UP000799441"/>
    </source>
</evidence>
<comment type="caution">
    <text evidence="19">The sequence shown here is derived from an EMBL/GenBank/DDBJ whole genome shotgun (WGS) entry which is preliminary data.</text>
</comment>
<evidence type="ECO:0000256" key="16">
    <source>
        <dbReference type="PIRSR" id="PIRSR028762-2"/>
    </source>
</evidence>
<dbReference type="InterPro" id="IPR016899">
    <property type="entry name" value="mRNA_G-N7_MeTrfase_euk"/>
</dbReference>
<evidence type="ECO:0000256" key="13">
    <source>
        <dbReference type="ARBA" id="ARBA00044712"/>
    </source>
</evidence>
<name>A0A9P4PZH1_9PEZI</name>
<evidence type="ECO:0000256" key="9">
    <source>
        <dbReference type="ARBA" id="ARBA00023042"/>
    </source>
</evidence>
<feature type="site" description="mRNA cap binding" evidence="16">
    <location>
        <position position="216"/>
    </location>
</feature>
<sequence length="580" mass="64574">MASPEQSNQDSTLFSDRRRGAMKRKRETPASRAAANKSNHRTPNAFSRRTPPRSDQSPRRSEEGERSRSRSRSRSPPRKLKRPGAGARISREQRDAAERARHERLEKEKADIAGRAVAGSGVEFVASHYNAVPERGREWRKTDSQIKGLRSLNNWIKSTLIQKFSRPEIPVQHLTVLDMACGKGGDLGKWEKAPQIPSLYVGCDIADVSIDQAKDRYVESQRKKGRFRRPGPQMEAQFYVHDAFKDSFVDIPIVRQVGFNPIIRQAGKADLGMGYGGFDVVSMMFALHYSFESEELVKGMLSNVAGALKKGGHFIGVMPNANVISAELKKQLFGKSNNKTPDGKAASPARTPQENGAGADDEDDWDPEKPSEPAANSAVPETQDGSDDEWDPEKPSEPVMTTVVNEPNGDENDDWDPEKPSEPIAAVSEQPNAPAEAEKQPSATPMTGEPITWGNSIYSITFPRQQALTSRPLPSDGIFRPAFGWKYIYHLVEAVDAPEFVVPFEILRAMAVEFGLELRYMKPFRDVLEIESEDRELGMLAERMGVKSRDRAVGRGTGLLVSEDELEAADFYCAFCFYRT</sequence>
<dbReference type="PANTHER" id="PTHR12189">
    <property type="entry name" value="MRNA GUANINE-7- METHYLTRANSFERASE"/>
    <property type="match status" value="1"/>
</dbReference>
<evidence type="ECO:0000256" key="15">
    <source>
        <dbReference type="PIRNR" id="PIRNR028762"/>
    </source>
</evidence>
<evidence type="ECO:0000256" key="4">
    <source>
        <dbReference type="ARBA" id="ARBA00022603"/>
    </source>
</evidence>
<dbReference type="AlphaFoldDB" id="A0A9P4PZH1"/>
<comment type="function">
    <text evidence="1">Responsible for methylating the 5'-cap structure of mRNAs.</text>
</comment>
<evidence type="ECO:0000256" key="11">
    <source>
        <dbReference type="ARBA" id="ARBA00032772"/>
    </source>
</evidence>
<feature type="compositionally biased region" description="Basic and acidic residues" evidence="17">
    <location>
        <begin position="89"/>
        <end position="104"/>
    </location>
</feature>
<feature type="site" description="mRNA cap binding" evidence="16">
    <location>
        <position position="183"/>
    </location>
</feature>
<feature type="region of interest" description="Disordered" evidence="17">
    <location>
        <begin position="334"/>
        <end position="445"/>
    </location>
</feature>
<organism evidence="19 20">
    <name type="scientific">Polychaeton citri CBS 116435</name>
    <dbReference type="NCBI Taxonomy" id="1314669"/>
    <lineage>
        <taxon>Eukaryota</taxon>
        <taxon>Fungi</taxon>
        <taxon>Dikarya</taxon>
        <taxon>Ascomycota</taxon>
        <taxon>Pezizomycotina</taxon>
        <taxon>Dothideomycetes</taxon>
        <taxon>Dothideomycetidae</taxon>
        <taxon>Capnodiales</taxon>
        <taxon>Capnodiaceae</taxon>
        <taxon>Polychaeton</taxon>
    </lineage>
</organism>
<dbReference type="OrthoDB" id="10248867at2759"/>
<feature type="compositionally biased region" description="Polar residues" evidence="17">
    <location>
        <begin position="1"/>
        <end position="14"/>
    </location>
</feature>
<dbReference type="EMBL" id="MU003865">
    <property type="protein sequence ID" value="KAF2716675.1"/>
    <property type="molecule type" value="Genomic_DNA"/>
</dbReference>
<evidence type="ECO:0000256" key="3">
    <source>
        <dbReference type="ARBA" id="ARBA00011926"/>
    </source>
</evidence>
<dbReference type="Gene3D" id="3.40.50.150">
    <property type="entry name" value="Vaccinia Virus protein VP39"/>
    <property type="match status" value="1"/>
</dbReference>
<dbReference type="InterPro" id="IPR039753">
    <property type="entry name" value="RG7MT1"/>
</dbReference>
<protein>
    <recommendedName>
        <fullName evidence="14 15">mRNA cap guanine-N(7) methyltransferase</fullName>
        <ecNumber evidence="3 15">2.1.1.56</ecNumber>
    </recommendedName>
    <alternativeName>
        <fullName evidence="11 15">mRNA (guanine-N(7))-methyltransferase</fullName>
    </alternativeName>
    <alternativeName>
        <fullName evidence="12 15">mRNA cap methyltransferase</fullName>
    </alternativeName>
</protein>
<dbReference type="EC" id="2.1.1.56" evidence="3 15"/>
<keyword evidence="4 15" id="KW-0489">Methyltransferase</keyword>
<evidence type="ECO:0000256" key="1">
    <source>
        <dbReference type="ARBA" id="ARBA00003378"/>
    </source>
</evidence>
<feature type="compositionally biased region" description="Basic residues" evidence="17">
    <location>
        <begin position="69"/>
        <end position="82"/>
    </location>
</feature>
<feature type="site" description="mRNA cap binding" evidence="16">
    <location>
        <position position="572"/>
    </location>
</feature>
<evidence type="ECO:0000256" key="10">
    <source>
        <dbReference type="ARBA" id="ARBA00023242"/>
    </source>
</evidence>
<feature type="site" description="mRNA cap binding" evidence="16">
    <location>
        <position position="189"/>
    </location>
</feature>
<evidence type="ECO:0000256" key="6">
    <source>
        <dbReference type="ARBA" id="ARBA00022679"/>
    </source>
</evidence>
<evidence type="ECO:0000256" key="5">
    <source>
        <dbReference type="ARBA" id="ARBA00022664"/>
    </source>
</evidence>
<keyword evidence="5 15" id="KW-0507">mRNA processing</keyword>
<feature type="region of interest" description="Disordered" evidence="17">
    <location>
        <begin position="1"/>
        <end position="104"/>
    </location>
</feature>
<keyword evidence="20" id="KW-1185">Reference proteome</keyword>
<comment type="catalytic activity">
    <reaction evidence="13">
        <text>a 5'-end (5'-triphosphoguanosine)-ribonucleoside in mRNA + S-adenosyl-L-methionine = a 5'-end (N(7)-methyl 5'-triphosphoguanosine)-ribonucleoside in mRNA + S-adenosyl-L-homocysteine</text>
        <dbReference type="Rhea" id="RHEA:67008"/>
        <dbReference type="Rhea" id="RHEA-COMP:17166"/>
        <dbReference type="Rhea" id="RHEA-COMP:17167"/>
        <dbReference type="ChEBI" id="CHEBI:57856"/>
        <dbReference type="ChEBI" id="CHEBI:59789"/>
        <dbReference type="ChEBI" id="CHEBI:156461"/>
        <dbReference type="ChEBI" id="CHEBI:167617"/>
        <dbReference type="EC" id="2.1.1.56"/>
    </reaction>
</comment>
<feature type="domain" description="MRNA cap 0 methyltransferase" evidence="18">
    <location>
        <begin position="144"/>
        <end position="580"/>
    </location>
</feature>
<reference evidence="19" key="1">
    <citation type="journal article" date="2020" name="Stud. Mycol.">
        <title>101 Dothideomycetes genomes: a test case for predicting lifestyles and emergence of pathogens.</title>
        <authorList>
            <person name="Haridas S."/>
            <person name="Albert R."/>
            <person name="Binder M."/>
            <person name="Bloem J."/>
            <person name="Labutti K."/>
            <person name="Salamov A."/>
            <person name="Andreopoulos B."/>
            <person name="Baker S."/>
            <person name="Barry K."/>
            <person name="Bills G."/>
            <person name="Bluhm B."/>
            <person name="Cannon C."/>
            <person name="Castanera R."/>
            <person name="Culley D."/>
            <person name="Daum C."/>
            <person name="Ezra D."/>
            <person name="Gonzalez J."/>
            <person name="Henrissat B."/>
            <person name="Kuo A."/>
            <person name="Liang C."/>
            <person name="Lipzen A."/>
            <person name="Lutzoni F."/>
            <person name="Magnuson J."/>
            <person name="Mondo S."/>
            <person name="Nolan M."/>
            <person name="Ohm R."/>
            <person name="Pangilinan J."/>
            <person name="Park H.-J."/>
            <person name="Ramirez L."/>
            <person name="Alfaro M."/>
            <person name="Sun H."/>
            <person name="Tritt A."/>
            <person name="Yoshinaga Y."/>
            <person name="Zwiers L.-H."/>
            <person name="Turgeon B."/>
            <person name="Goodwin S."/>
            <person name="Spatafora J."/>
            <person name="Crous P."/>
            <person name="Grigoriev I."/>
        </authorList>
    </citation>
    <scope>NUCLEOTIDE SEQUENCE</scope>
    <source>
        <strain evidence="19">CBS 116435</strain>
    </source>
</reference>
<evidence type="ECO:0000259" key="18">
    <source>
        <dbReference type="PROSITE" id="PS51562"/>
    </source>
</evidence>
<dbReference type="Pfam" id="PF03291">
    <property type="entry name" value="mRNA_G-N7_MeTrfase"/>
    <property type="match status" value="2"/>
</dbReference>
<dbReference type="InterPro" id="IPR004971">
    <property type="entry name" value="mRNA_G-N7_MeTrfase_dom"/>
</dbReference>
<feature type="site" description="mRNA cap binding" evidence="16">
    <location>
        <position position="288"/>
    </location>
</feature>
<dbReference type="PIRSF" id="PIRSF028762">
    <property type="entry name" value="ABD1"/>
    <property type="match status" value="1"/>
</dbReference>
<dbReference type="GO" id="GO:0004482">
    <property type="term" value="F:mRNA 5'-cap (guanine-N7-)-methyltransferase activity"/>
    <property type="evidence" value="ECO:0007669"/>
    <property type="project" value="UniProtKB-EC"/>
</dbReference>
<keyword evidence="8 15" id="KW-0694">RNA-binding</keyword>
<dbReference type="GO" id="GO:0003723">
    <property type="term" value="F:RNA binding"/>
    <property type="evidence" value="ECO:0007669"/>
    <property type="project" value="UniProtKB-KW"/>
</dbReference>
<keyword evidence="9 15" id="KW-0506">mRNA capping</keyword>
<feature type="binding site" evidence="16">
    <location>
        <begin position="153"/>
        <end position="154"/>
    </location>
    <ligand>
        <name>mRNA</name>
        <dbReference type="ChEBI" id="CHEBI:33699"/>
    </ligand>
</feature>
<feature type="compositionally biased region" description="Basic and acidic residues" evidence="17">
    <location>
        <begin position="56"/>
        <end position="68"/>
    </location>
</feature>
<gene>
    <name evidence="19" type="ORF">K431DRAFT_289203</name>
</gene>
<keyword evidence="10 15" id="KW-0539">Nucleus</keyword>
<evidence type="ECO:0000256" key="2">
    <source>
        <dbReference type="ARBA" id="ARBA00004123"/>
    </source>
</evidence>
<proteinExistence type="inferred from homology"/>
<dbReference type="InterPro" id="IPR029063">
    <property type="entry name" value="SAM-dependent_MTases_sf"/>
</dbReference>
<dbReference type="SUPFAM" id="SSF53335">
    <property type="entry name" value="S-adenosyl-L-methionine-dependent methyltransferases"/>
    <property type="match status" value="1"/>
</dbReference>
<comment type="subcellular location">
    <subcellularLocation>
        <location evidence="2 15">Nucleus</location>
    </subcellularLocation>
</comment>
<evidence type="ECO:0000256" key="12">
    <source>
        <dbReference type="ARBA" id="ARBA00033387"/>
    </source>
</evidence>
<evidence type="ECO:0000256" key="17">
    <source>
        <dbReference type="SAM" id="MobiDB-lite"/>
    </source>
</evidence>
<comment type="similarity">
    <text evidence="15">Belongs to the class I-like SAM-binding methyltransferase superfamily. mRNA cap 0 methyltransferase family.</text>
</comment>
<dbReference type="GO" id="GO:0005634">
    <property type="term" value="C:nucleus"/>
    <property type="evidence" value="ECO:0007669"/>
    <property type="project" value="UniProtKB-SubCell"/>
</dbReference>
<evidence type="ECO:0000256" key="14">
    <source>
        <dbReference type="ARBA" id="ARBA00049739"/>
    </source>
</evidence>
<evidence type="ECO:0000256" key="8">
    <source>
        <dbReference type="ARBA" id="ARBA00022884"/>
    </source>
</evidence>
<evidence type="ECO:0000256" key="7">
    <source>
        <dbReference type="ARBA" id="ARBA00022691"/>
    </source>
</evidence>
<keyword evidence="6 15" id="KW-0808">Transferase</keyword>
<dbReference type="PROSITE" id="PS51562">
    <property type="entry name" value="RNA_CAP0_MT"/>
    <property type="match status" value="1"/>
</dbReference>
<dbReference type="PANTHER" id="PTHR12189:SF2">
    <property type="entry name" value="MRNA CAP GUANINE-N7 METHYLTRANSFERASE"/>
    <property type="match status" value="1"/>
</dbReference>
<feature type="site" description="mRNA cap binding" evidence="16">
    <location>
        <position position="499"/>
    </location>
</feature>
<keyword evidence="7 15" id="KW-0949">S-adenosyl-L-methionine</keyword>
<dbReference type="Proteomes" id="UP000799441">
    <property type="component" value="Unassembled WGS sequence"/>
</dbReference>
<evidence type="ECO:0000313" key="19">
    <source>
        <dbReference type="EMBL" id="KAF2716675.1"/>
    </source>
</evidence>